<comment type="caution">
    <text evidence="1">The sequence shown here is derived from an EMBL/GenBank/DDBJ whole genome shotgun (WGS) entry which is preliminary data.</text>
</comment>
<gene>
    <name evidence="1" type="ORF">BGZ70_007308</name>
</gene>
<dbReference type="Gene3D" id="2.70.50.70">
    <property type="match status" value="1"/>
</dbReference>
<evidence type="ECO:0000313" key="1">
    <source>
        <dbReference type="EMBL" id="KAF9963598.1"/>
    </source>
</evidence>
<keyword evidence="2" id="KW-1185">Reference proteome</keyword>
<dbReference type="Proteomes" id="UP000738359">
    <property type="component" value="Unassembled WGS sequence"/>
</dbReference>
<evidence type="ECO:0000313" key="2">
    <source>
        <dbReference type="Proteomes" id="UP000738359"/>
    </source>
</evidence>
<organism evidence="1 2">
    <name type="scientific">Mortierella alpina</name>
    <name type="common">Oleaginous fungus</name>
    <name type="synonym">Mortierella renispora</name>
    <dbReference type="NCBI Taxonomy" id="64518"/>
    <lineage>
        <taxon>Eukaryota</taxon>
        <taxon>Fungi</taxon>
        <taxon>Fungi incertae sedis</taxon>
        <taxon>Mucoromycota</taxon>
        <taxon>Mortierellomycotina</taxon>
        <taxon>Mortierellomycetes</taxon>
        <taxon>Mortierellales</taxon>
        <taxon>Mortierellaceae</taxon>
        <taxon>Mortierella</taxon>
    </lineage>
</organism>
<proteinExistence type="predicted"/>
<protein>
    <submittedName>
        <fullName evidence="1">Uncharacterized protein</fullName>
    </submittedName>
</protein>
<reference evidence="1" key="1">
    <citation type="journal article" date="2020" name="Fungal Divers.">
        <title>Resolving the Mortierellaceae phylogeny through synthesis of multi-gene phylogenetics and phylogenomics.</title>
        <authorList>
            <person name="Vandepol N."/>
            <person name="Liber J."/>
            <person name="Desiro A."/>
            <person name="Na H."/>
            <person name="Kennedy M."/>
            <person name="Barry K."/>
            <person name="Grigoriev I.V."/>
            <person name="Miller A.N."/>
            <person name="O'Donnell K."/>
            <person name="Stajich J.E."/>
            <person name="Bonito G."/>
        </authorList>
    </citation>
    <scope>NUCLEOTIDE SEQUENCE</scope>
    <source>
        <strain evidence="1">CK1249</strain>
    </source>
</reference>
<name>A0A9P6J6M7_MORAP</name>
<dbReference type="AlphaFoldDB" id="A0A9P6J6M7"/>
<accession>A0A9P6J6M7</accession>
<dbReference type="EMBL" id="JAAAHY010000453">
    <property type="protein sequence ID" value="KAF9963598.1"/>
    <property type="molecule type" value="Genomic_DNA"/>
</dbReference>
<sequence length="67" mass="7625">MLLKNTIAKLQYTNCIVDANEDRRACGGCFKVPARAPGTYLMQWRWELNPGEFYTSCADVKIAKPKK</sequence>
<dbReference type="OrthoDB" id="20029at2759"/>